<organism evidence="1 2">
    <name type="scientific">Candidatus Zambryskibacteria bacterium RIFCSPLOWO2_01_FULL_43_17</name>
    <dbReference type="NCBI Taxonomy" id="1802760"/>
    <lineage>
        <taxon>Bacteria</taxon>
        <taxon>Candidatus Zambryskiibacteriota</taxon>
    </lineage>
</organism>
<evidence type="ECO:0000313" key="2">
    <source>
        <dbReference type="Proteomes" id="UP000179283"/>
    </source>
</evidence>
<accession>A0A1G2U4Y8</accession>
<comment type="caution">
    <text evidence="1">The sequence shown here is derived from an EMBL/GenBank/DDBJ whole genome shotgun (WGS) entry which is preliminary data.</text>
</comment>
<dbReference type="EMBL" id="MHWD01000008">
    <property type="protein sequence ID" value="OHB04567.1"/>
    <property type="molecule type" value="Genomic_DNA"/>
</dbReference>
<evidence type="ECO:0000313" key="1">
    <source>
        <dbReference type="EMBL" id="OHB04567.1"/>
    </source>
</evidence>
<protein>
    <submittedName>
        <fullName evidence="1">Uncharacterized protein</fullName>
    </submittedName>
</protein>
<gene>
    <name evidence="1" type="ORF">A2920_01310</name>
</gene>
<reference evidence="1 2" key="1">
    <citation type="journal article" date="2016" name="Nat. Commun.">
        <title>Thousands of microbial genomes shed light on interconnected biogeochemical processes in an aquifer system.</title>
        <authorList>
            <person name="Anantharaman K."/>
            <person name="Brown C.T."/>
            <person name="Hug L.A."/>
            <person name="Sharon I."/>
            <person name="Castelle C.J."/>
            <person name="Probst A.J."/>
            <person name="Thomas B.C."/>
            <person name="Singh A."/>
            <person name="Wilkins M.J."/>
            <person name="Karaoz U."/>
            <person name="Brodie E.L."/>
            <person name="Williams K.H."/>
            <person name="Hubbard S.S."/>
            <person name="Banfield J.F."/>
        </authorList>
    </citation>
    <scope>NUCLEOTIDE SEQUENCE [LARGE SCALE GENOMIC DNA]</scope>
</reference>
<sequence>MESESLLVVKIILIFFAKMGRGSQLFGLRLNSNAIPARARLSVLVSILQSLDDGQIGYLLS</sequence>
<name>A0A1G2U4Y8_9BACT</name>
<dbReference type="Proteomes" id="UP000179283">
    <property type="component" value="Unassembled WGS sequence"/>
</dbReference>
<proteinExistence type="predicted"/>
<dbReference type="AlphaFoldDB" id="A0A1G2U4Y8"/>